<dbReference type="OrthoDB" id="6267223at2"/>
<dbReference type="EC" id="3.4.-.-" evidence="1"/>
<evidence type="ECO:0000313" key="2">
    <source>
        <dbReference type="Proteomes" id="UP000250123"/>
    </source>
</evidence>
<sequence>MAKRSHEDWAALIRQQPASGLTITAFCRQHKFSISTFYARKANKAKIKAIMPFAKATLAPPTAVKPQTQLCDAQQMICLQHQTGVWTFPSSLPANYLLEIIKGLQAC</sequence>
<reference evidence="2" key="1">
    <citation type="submission" date="2018-06" db="EMBL/GenBank/DDBJ databases">
        <authorList>
            <person name="Cea G.-C."/>
            <person name="William W."/>
        </authorList>
    </citation>
    <scope>NUCLEOTIDE SEQUENCE [LARGE SCALE GENOMIC DNA]</scope>
    <source>
        <strain evidence="2">DB21MT-2</strain>
    </source>
</reference>
<dbReference type="AlphaFoldDB" id="A0A330MEU8"/>
<dbReference type="EMBL" id="LS483452">
    <property type="protein sequence ID" value="SQH78337.1"/>
    <property type="molecule type" value="Genomic_DNA"/>
</dbReference>
<protein>
    <submittedName>
        <fullName evidence="1">Penicillin-insensitive murein endopeptidase</fullName>
        <ecNumber evidence="1">3.4.-.-</ecNumber>
    </submittedName>
</protein>
<accession>A0A330MEU8</accession>
<name>A0A330MEU8_9GAMM</name>
<proteinExistence type="predicted"/>
<dbReference type="NCBIfam" id="NF047593">
    <property type="entry name" value="IS66_ISAeme5_TnpA"/>
    <property type="match status" value="1"/>
</dbReference>
<gene>
    <name evidence="1" type="primary">mepA</name>
    <name evidence="1" type="ORF">SHEWBE_4377</name>
</gene>
<keyword evidence="1" id="KW-0378">Hydrolase</keyword>
<dbReference type="Proteomes" id="UP000250123">
    <property type="component" value="Chromosome SHEWBE"/>
</dbReference>
<dbReference type="KEGG" id="sbk:SHEWBE_4377"/>
<dbReference type="RefSeq" id="WP_112353902.1">
    <property type="nucleotide sequence ID" value="NZ_LS483452.1"/>
</dbReference>
<dbReference type="GO" id="GO:0016787">
    <property type="term" value="F:hydrolase activity"/>
    <property type="evidence" value="ECO:0007669"/>
    <property type="project" value="UniProtKB-KW"/>
</dbReference>
<evidence type="ECO:0000313" key="1">
    <source>
        <dbReference type="EMBL" id="SQH78337.1"/>
    </source>
</evidence>
<organism evidence="1 2">
    <name type="scientific">Shewanella benthica</name>
    <dbReference type="NCBI Taxonomy" id="43661"/>
    <lineage>
        <taxon>Bacteria</taxon>
        <taxon>Pseudomonadati</taxon>
        <taxon>Pseudomonadota</taxon>
        <taxon>Gammaproteobacteria</taxon>
        <taxon>Alteromonadales</taxon>
        <taxon>Shewanellaceae</taxon>
        <taxon>Shewanella</taxon>
    </lineage>
</organism>